<name>A0A1G9JT12_9BACT</name>
<accession>A0A1G9JT12</accession>
<feature type="region of interest" description="Disordered" evidence="1">
    <location>
        <begin position="59"/>
        <end position="80"/>
    </location>
</feature>
<feature type="compositionally biased region" description="Basic and acidic residues" evidence="1">
    <location>
        <begin position="65"/>
        <end position="80"/>
    </location>
</feature>
<dbReference type="AlphaFoldDB" id="A0A1G9JT12"/>
<dbReference type="Pfam" id="PF14520">
    <property type="entry name" value="HHH_5"/>
    <property type="match status" value="1"/>
</dbReference>
<sequence length="80" mass="9214">MEKQMKELQKLKGIGKVLARRLVESSYDTIGKVASAQEKSLERIEGMHQQKIRSIVAQARNMTGETEKSDHTWTQERREA</sequence>
<protein>
    <submittedName>
        <fullName evidence="2">Helix-hairpin-helix domain-containing protein</fullName>
    </submittedName>
</protein>
<organism evidence="2 3">
    <name type="scientific">Geoalkalibacter ferrihydriticus</name>
    <dbReference type="NCBI Taxonomy" id="392333"/>
    <lineage>
        <taxon>Bacteria</taxon>
        <taxon>Pseudomonadati</taxon>
        <taxon>Thermodesulfobacteriota</taxon>
        <taxon>Desulfuromonadia</taxon>
        <taxon>Desulfuromonadales</taxon>
        <taxon>Geoalkalibacteraceae</taxon>
        <taxon>Geoalkalibacter</taxon>
    </lineage>
</organism>
<reference evidence="2 3" key="1">
    <citation type="submission" date="2016-10" db="EMBL/GenBank/DDBJ databases">
        <authorList>
            <person name="de Groot N.N."/>
        </authorList>
    </citation>
    <scope>NUCLEOTIDE SEQUENCE [LARGE SCALE GENOMIC DNA]</scope>
    <source>
        <strain evidence="2 3">DSM 17813</strain>
    </source>
</reference>
<dbReference type="InterPro" id="IPR010995">
    <property type="entry name" value="DNA_repair_Rad51/TF_NusA_a-hlx"/>
</dbReference>
<evidence type="ECO:0000313" key="2">
    <source>
        <dbReference type="EMBL" id="SDL40678.1"/>
    </source>
</evidence>
<dbReference type="STRING" id="392333.SAMN05660860_00551"/>
<evidence type="ECO:0000313" key="3">
    <source>
        <dbReference type="Proteomes" id="UP000182146"/>
    </source>
</evidence>
<dbReference type="OrthoDB" id="5397754at2"/>
<proteinExistence type="predicted"/>
<dbReference type="SUPFAM" id="SSF47794">
    <property type="entry name" value="Rad51 N-terminal domain-like"/>
    <property type="match status" value="1"/>
</dbReference>
<dbReference type="Gene3D" id="1.10.150.20">
    <property type="entry name" value="5' to 3' exonuclease, C-terminal subdomain"/>
    <property type="match status" value="1"/>
</dbReference>
<dbReference type="RefSeq" id="WP_052446175.1">
    <property type="nucleotide sequence ID" value="NZ_FNGU01000001.1"/>
</dbReference>
<gene>
    <name evidence="2" type="ORF">SAMN05660860_00551</name>
</gene>
<evidence type="ECO:0000256" key="1">
    <source>
        <dbReference type="SAM" id="MobiDB-lite"/>
    </source>
</evidence>
<dbReference type="EMBL" id="FNGU01000001">
    <property type="protein sequence ID" value="SDL40678.1"/>
    <property type="molecule type" value="Genomic_DNA"/>
</dbReference>
<dbReference type="Proteomes" id="UP000182146">
    <property type="component" value="Unassembled WGS sequence"/>
</dbReference>
<dbReference type="GO" id="GO:0000166">
    <property type="term" value="F:nucleotide binding"/>
    <property type="evidence" value="ECO:0007669"/>
    <property type="project" value="InterPro"/>
</dbReference>